<feature type="chain" id="PRO_5035325551" description="Zinc-regulated TonB-dependent outer membrane receptor" evidence="2">
    <location>
        <begin position="27"/>
        <end position="381"/>
    </location>
</feature>
<keyword evidence="4" id="KW-1185">Reference proteome</keyword>
<protein>
    <recommendedName>
        <fullName evidence="5">Zinc-regulated TonB-dependent outer membrane receptor</fullName>
    </recommendedName>
</protein>
<evidence type="ECO:0000313" key="3">
    <source>
        <dbReference type="EMBL" id="MBE9397433.1"/>
    </source>
</evidence>
<proteinExistence type="predicted"/>
<name>A0A8J7FH08_9GAMM</name>
<feature type="region of interest" description="Disordered" evidence="1">
    <location>
        <begin position="217"/>
        <end position="239"/>
    </location>
</feature>
<dbReference type="Proteomes" id="UP000640333">
    <property type="component" value="Unassembled WGS sequence"/>
</dbReference>
<organism evidence="3 4">
    <name type="scientific">Pontibacterium sinense</name>
    <dbReference type="NCBI Taxonomy" id="2781979"/>
    <lineage>
        <taxon>Bacteria</taxon>
        <taxon>Pseudomonadati</taxon>
        <taxon>Pseudomonadota</taxon>
        <taxon>Gammaproteobacteria</taxon>
        <taxon>Oceanospirillales</taxon>
        <taxon>Oceanospirillaceae</taxon>
        <taxon>Pontibacterium</taxon>
    </lineage>
</organism>
<evidence type="ECO:0008006" key="5">
    <source>
        <dbReference type="Google" id="ProtNLM"/>
    </source>
</evidence>
<keyword evidence="2" id="KW-0732">Signal</keyword>
<comment type="caution">
    <text evidence="3">The sequence shown here is derived from an EMBL/GenBank/DDBJ whole genome shotgun (WGS) entry which is preliminary data.</text>
</comment>
<dbReference type="SUPFAM" id="SSF56935">
    <property type="entry name" value="Porins"/>
    <property type="match status" value="1"/>
</dbReference>
<feature type="signal peptide" evidence="2">
    <location>
        <begin position="1"/>
        <end position="26"/>
    </location>
</feature>
<evidence type="ECO:0000256" key="2">
    <source>
        <dbReference type="SAM" id="SignalP"/>
    </source>
</evidence>
<evidence type="ECO:0000313" key="4">
    <source>
        <dbReference type="Proteomes" id="UP000640333"/>
    </source>
</evidence>
<gene>
    <name evidence="3" type="ORF">IOQ59_09180</name>
</gene>
<dbReference type="Gene3D" id="2.40.160.10">
    <property type="entry name" value="Porin"/>
    <property type="match status" value="1"/>
</dbReference>
<accession>A0A8J7FH08</accession>
<dbReference type="EMBL" id="JADEYS010000007">
    <property type="protein sequence ID" value="MBE9397433.1"/>
    <property type="molecule type" value="Genomic_DNA"/>
</dbReference>
<dbReference type="RefSeq" id="WP_193952978.1">
    <property type="nucleotide sequence ID" value="NZ_JADEYS010000007.1"/>
</dbReference>
<evidence type="ECO:0000256" key="1">
    <source>
        <dbReference type="SAM" id="MobiDB-lite"/>
    </source>
</evidence>
<reference evidence="3" key="1">
    <citation type="submission" date="2020-10" db="EMBL/GenBank/DDBJ databases">
        <title>Bacterium isolated from coastal waters sediment.</title>
        <authorList>
            <person name="Chen R.-J."/>
            <person name="Lu D.-C."/>
            <person name="Zhu K.-L."/>
            <person name="Du Z.-J."/>
        </authorList>
    </citation>
    <scope>NUCLEOTIDE SEQUENCE</scope>
    <source>
        <strain evidence="3">N1Y112</strain>
    </source>
</reference>
<dbReference type="InterPro" id="IPR023614">
    <property type="entry name" value="Porin_dom_sf"/>
</dbReference>
<dbReference type="AlphaFoldDB" id="A0A8J7FH08"/>
<feature type="compositionally biased region" description="Acidic residues" evidence="1">
    <location>
        <begin position="221"/>
        <end position="230"/>
    </location>
</feature>
<sequence length="381" mass="41894">MKLKSLPSLVPYSLLVSLAVPGVVEAADEKTRISATVDAYYKSDNTALGGREDGLGLGHTELSVQHQIADLFSARLTAIAEVNDVENNGDIEEAYLETLSLPAGLSVRAGRFLADLGYLNGQHSHADNFVERPLVYRGFLGNHYFDDGLGVRAVLPTDYYWQLSAAAFTGDHLGNFESGPSVGAWTLATKVGDDIDESQSWQAGVSYLRNRMDLHAGHEEEHEEEEDHEHEEEHAGHSHGAAFSGEHMYIADAVWKWSPSGNNKSQQLSVSAEYFKVTDISPEAGAGDHDGWYTAAVYRFAPEWSVGVRYGELNARQEHEEGVFENADLRETTLMAAWNPTHTQTVRLQYTHQDAAGIEGEDNAVTLQYLISFGAHDAHSF</sequence>